<dbReference type="RefSeq" id="WP_346103513.1">
    <property type="nucleotide sequence ID" value="NZ_BAAAMU010000011.1"/>
</dbReference>
<reference evidence="2" key="1">
    <citation type="journal article" date="2019" name="Int. J. Syst. Evol. Microbiol.">
        <title>The Global Catalogue of Microorganisms (GCM) 10K type strain sequencing project: providing services to taxonomists for standard genome sequencing and annotation.</title>
        <authorList>
            <consortium name="The Broad Institute Genomics Platform"/>
            <consortium name="The Broad Institute Genome Sequencing Center for Infectious Disease"/>
            <person name="Wu L."/>
            <person name="Ma J."/>
        </authorList>
    </citation>
    <scope>NUCLEOTIDE SEQUENCE [LARGE SCALE GENOMIC DNA]</scope>
    <source>
        <strain evidence="2">JCM 13929</strain>
    </source>
</reference>
<dbReference type="Proteomes" id="UP001500064">
    <property type="component" value="Unassembled WGS sequence"/>
</dbReference>
<dbReference type="Pfam" id="PF14081">
    <property type="entry name" value="DUF4262"/>
    <property type="match status" value="1"/>
</dbReference>
<name>A0ABP4R0C2_9ACTN</name>
<evidence type="ECO:0000313" key="2">
    <source>
        <dbReference type="Proteomes" id="UP001500064"/>
    </source>
</evidence>
<proteinExistence type="predicted"/>
<sequence>MSDRHWPVLRAAISDHIRNVGWALQGVGDPTTPWIYTIGLCDRGHPELIITGINFHAGGTVLNRIGTCVRRGLNVSNPSLLAKEFGHDPAVLNLRPVDPTWHDTHLFNIARSYWGSDPATMQVVMADKEGRFPWDTGHQLGIDQPQLWEPWPGGWPNDPVINPEPGTAT</sequence>
<dbReference type="InterPro" id="IPR025358">
    <property type="entry name" value="DUF4262"/>
</dbReference>
<accession>A0ABP4R0C2</accession>
<gene>
    <name evidence="1" type="ORF">GCM10009733_020800</name>
</gene>
<dbReference type="EMBL" id="BAAAMU010000011">
    <property type="protein sequence ID" value="GAA1623997.1"/>
    <property type="molecule type" value="Genomic_DNA"/>
</dbReference>
<keyword evidence="2" id="KW-1185">Reference proteome</keyword>
<protein>
    <recommendedName>
        <fullName evidence="3">DUF4262 domain-containing protein</fullName>
    </recommendedName>
</protein>
<evidence type="ECO:0008006" key="3">
    <source>
        <dbReference type="Google" id="ProtNLM"/>
    </source>
</evidence>
<evidence type="ECO:0000313" key="1">
    <source>
        <dbReference type="EMBL" id="GAA1623997.1"/>
    </source>
</evidence>
<organism evidence="1 2">
    <name type="scientific">Nonomuraea maheshkhaliensis</name>
    <dbReference type="NCBI Taxonomy" id="419590"/>
    <lineage>
        <taxon>Bacteria</taxon>
        <taxon>Bacillati</taxon>
        <taxon>Actinomycetota</taxon>
        <taxon>Actinomycetes</taxon>
        <taxon>Streptosporangiales</taxon>
        <taxon>Streptosporangiaceae</taxon>
        <taxon>Nonomuraea</taxon>
    </lineage>
</organism>
<comment type="caution">
    <text evidence="1">The sequence shown here is derived from an EMBL/GenBank/DDBJ whole genome shotgun (WGS) entry which is preliminary data.</text>
</comment>